<proteinExistence type="predicted"/>
<protein>
    <submittedName>
        <fullName evidence="3">Uncharacterized protein</fullName>
    </submittedName>
</protein>
<evidence type="ECO:0000313" key="3">
    <source>
        <dbReference type="Ensembl" id="ENSTRUP00000079719.1"/>
    </source>
</evidence>
<evidence type="ECO:0000313" key="4">
    <source>
        <dbReference type="Proteomes" id="UP000005226"/>
    </source>
</evidence>
<accession>A0A674P1K1</accession>
<feature type="coiled-coil region" evidence="1">
    <location>
        <begin position="244"/>
        <end position="306"/>
    </location>
</feature>
<name>A0A674P1K1_TAKRU</name>
<reference evidence="3 4" key="1">
    <citation type="journal article" date="2011" name="Genome Biol. Evol.">
        <title>Integration of the genetic map and genome assembly of fugu facilitates insights into distinct features of genome evolution in teleosts and mammals.</title>
        <authorList>
            <person name="Kai W."/>
            <person name="Kikuchi K."/>
            <person name="Tohari S."/>
            <person name="Chew A.K."/>
            <person name="Tay A."/>
            <person name="Fujiwara A."/>
            <person name="Hosoya S."/>
            <person name="Suetake H."/>
            <person name="Naruse K."/>
            <person name="Brenner S."/>
            <person name="Suzuki Y."/>
            <person name="Venkatesh B."/>
        </authorList>
    </citation>
    <scope>NUCLEOTIDE SEQUENCE [LARGE SCALE GENOMIC DNA]</scope>
</reference>
<dbReference type="Ensembl" id="ENSTRUT00000088485.1">
    <property type="protein sequence ID" value="ENSTRUP00000079719.1"/>
    <property type="gene ID" value="ENSTRUG00000030386.1"/>
</dbReference>
<sequence length="364" mass="41905">MQRFRTGLFCRHKESRKPSKGSEGKFEQKTLSSSAEERRFALDSQDNEDPLCSTECPENAIPERLHGVTNQEMVNLTLHQEQEIQQMRLYKEDIDKCQDKLKQLCSLLALKEVAERSFKKQTEELRNESKKSWDNEKHLSGLSETLNAKVDELTSLLEAKDTEIDNVKTELQNSQTSVSYLNHMIVNLTERVANLKIAKQTAEEKVHHLSALVKDTECEVHKQSQMLDKSEGLNLEIQEDKIKLATVIQDLEEANNSLKTTNAKLQSEVERTLADHQSLLQDVRNLRKTEKQLARQNTMLNDQLTELQSLDNVQNQNFKLQHKSFQECQANSRTSFTRRNRAIGQKNCPCISSFHVSRKRASVI</sequence>
<feature type="region of interest" description="Disordered" evidence="2">
    <location>
        <begin position="1"/>
        <end position="54"/>
    </location>
</feature>
<reference evidence="3" key="2">
    <citation type="submission" date="2025-08" db="UniProtKB">
        <authorList>
            <consortium name="Ensembl"/>
        </authorList>
    </citation>
    <scope>IDENTIFICATION</scope>
</reference>
<reference evidence="3" key="3">
    <citation type="submission" date="2025-09" db="UniProtKB">
        <authorList>
            <consortium name="Ensembl"/>
        </authorList>
    </citation>
    <scope>IDENTIFICATION</scope>
</reference>
<evidence type="ECO:0000256" key="2">
    <source>
        <dbReference type="SAM" id="MobiDB-lite"/>
    </source>
</evidence>
<dbReference type="AlphaFoldDB" id="A0A674P1K1"/>
<dbReference type="InParanoid" id="A0A674P1K1"/>
<keyword evidence="1" id="KW-0175">Coiled coil</keyword>
<keyword evidence="4" id="KW-1185">Reference proteome</keyword>
<feature type="compositionally biased region" description="Basic and acidic residues" evidence="2">
    <location>
        <begin position="16"/>
        <end position="28"/>
    </location>
</feature>
<evidence type="ECO:0000256" key="1">
    <source>
        <dbReference type="SAM" id="Coils"/>
    </source>
</evidence>
<organism evidence="3 4">
    <name type="scientific">Takifugu rubripes</name>
    <name type="common">Japanese pufferfish</name>
    <name type="synonym">Fugu rubripes</name>
    <dbReference type="NCBI Taxonomy" id="31033"/>
    <lineage>
        <taxon>Eukaryota</taxon>
        <taxon>Metazoa</taxon>
        <taxon>Chordata</taxon>
        <taxon>Craniata</taxon>
        <taxon>Vertebrata</taxon>
        <taxon>Euteleostomi</taxon>
        <taxon>Actinopterygii</taxon>
        <taxon>Neopterygii</taxon>
        <taxon>Teleostei</taxon>
        <taxon>Neoteleostei</taxon>
        <taxon>Acanthomorphata</taxon>
        <taxon>Eupercaria</taxon>
        <taxon>Tetraodontiformes</taxon>
        <taxon>Tetradontoidea</taxon>
        <taxon>Tetraodontidae</taxon>
        <taxon>Takifugu</taxon>
    </lineage>
</organism>
<feature type="region of interest" description="Disordered" evidence="2">
    <location>
        <begin position="119"/>
        <end position="138"/>
    </location>
</feature>
<dbReference type="Proteomes" id="UP000005226">
    <property type="component" value="Chromosome 11"/>
</dbReference>